<sequence length="771" mass="85926">MNFKASTHTFSKNFFRLASQLSLVIPMMSVSSIFAAEEATVSVQTDKVIATTSDNRLLGSNLGLWYEPNELTALSSSPWFKSWKPGLLRMPGGSWSDEYFWNGNGVRFGNKFPTKKPGPEGWKIDFSKFKPGFRVFHDKSIHDFNGHIDVQQLHEFINATGSETMVTVNLGTGTPELAAAWVRWANNEMGYKVKYWEVGNELEGSWEAGHIRPDGSKMTAKKYADLYVKFAKAMKAVDPTIKVGGPTNSNDSIVYVDELIETAGDHIDFISFHTYPVDGKMTEPRAVLNESARVGKAVSHIREMLAKHQPKRAKDIEIGITEWHVKVHEDDLTCNLVSGLWSARFIGEMFLNKVDFANQWDMFSTTEHGGHGLFNKGGAPLSARASYWAMWLWSNQMGDKLVESSIEGSKDLVVYATLRDGQPAIMLINQSPDEKLTVSMDIDEEEWKSAHLVEFSHKNYLWNPYSQKPEWSQSPRVRKLDSINVLGALTLAPLSATVVRVNADLKPSDAKQGKATPDIFLPKTHPADMPLTATVLLRDAEKSGPYLGSPAELKITVEGPLTLSDSSLLMHNAVANMILTPTGAGKATIRLESQGQVTTRSLTMVKTKNTDHTIWTFANAAAVKEVNSQLDAKHNPNERRNEDVMEIAFNQARPEKGKDLAVNINSPKLPFENKQIGGVFLKLKIDEELAKAPKGAAVQVVIQSSADHWMVIDEIPITSLDDTWQDRRKVLVKPEHLKAMSEFYAVVLKIKSPKPLNGKLYIDDLGLIQRH</sequence>
<dbReference type="Gene3D" id="2.60.40.1180">
    <property type="entry name" value="Golgi alpha-mannosidase II"/>
    <property type="match status" value="1"/>
</dbReference>
<name>A0AAT9FGI4_9BACT</name>
<keyword evidence="4" id="KW-0732">Signal</keyword>
<feature type="chain" id="PRO_5043546330" description="Glycosyl hydrolases family 39 N-terminal catalytic domain-containing protein" evidence="4">
    <location>
        <begin position="36"/>
        <end position="771"/>
    </location>
</feature>
<keyword evidence="2" id="KW-0378">Hydrolase</keyword>
<dbReference type="GO" id="GO:0000272">
    <property type="term" value="P:polysaccharide catabolic process"/>
    <property type="evidence" value="ECO:0007669"/>
    <property type="project" value="TreeGrafter"/>
</dbReference>
<dbReference type="PANTHER" id="PTHR43576:SF3">
    <property type="entry name" value="ALPHA-L-ARABINOFURANOSIDASE C"/>
    <property type="match status" value="1"/>
</dbReference>
<organism evidence="6">
    <name type="scientific">Oceaniferula spumae</name>
    <dbReference type="NCBI Taxonomy" id="2979115"/>
    <lineage>
        <taxon>Bacteria</taxon>
        <taxon>Pseudomonadati</taxon>
        <taxon>Verrucomicrobiota</taxon>
        <taxon>Verrucomicrobiia</taxon>
        <taxon>Verrucomicrobiales</taxon>
        <taxon>Verrucomicrobiaceae</taxon>
        <taxon>Oceaniferula</taxon>
    </lineage>
</organism>
<dbReference type="AlphaFoldDB" id="A0AAT9FGI4"/>
<dbReference type="InterPro" id="IPR017853">
    <property type="entry name" value="GH"/>
</dbReference>
<evidence type="ECO:0000259" key="5">
    <source>
        <dbReference type="Pfam" id="PF01229"/>
    </source>
</evidence>
<gene>
    <name evidence="6" type="ORF">NT6N_01130</name>
</gene>
<evidence type="ECO:0000256" key="3">
    <source>
        <dbReference type="ARBA" id="ARBA00023295"/>
    </source>
</evidence>
<protein>
    <recommendedName>
        <fullName evidence="5">Glycosyl hydrolases family 39 N-terminal catalytic domain-containing protein</fullName>
    </recommendedName>
</protein>
<proteinExistence type="inferred from homology"/>
<dbReference type="Gene3D" id="3.20.20.80">
    <property type="entry name" value="Glycosidases"/>
    <property type="match status" value="1"/>
</dbReference>
<accession>A0AAT9FGI4</accession>
<dbReference type="EMBL" id="AP026866">
    <property type="protein sequence ID" value="BDS05073.1"/>
    <property type="molecule type" value="Genomic_DNA"/>
</dbReference>
<evidence type="ECO:0000256" key="1">
    <source>
        <dbReference type="ARBA" id="ARBA00008875"/>
    </source>
</evidence>
<dbReference type="KEGG" id="osu:NT6N_01130"/>
<feature type="signal peptide" evidence="4">
    <location>
        <begin position="1"/>
        <end position="35"/>
    </location>
</feature>
<evidence type="ECO:0000256" key="4">
    <source>
        <dbReference type="SAM" id="SignalP"/>
    </source>
</evidence>
<evidence type="ECO:0000256" key="2">
    <source>
        <dbReference type="ARBA" id="ARBA00022801"/>
    </source>
</evidence>
<dbReference type="InterPro" id="IPR013780">
    <property type="entry name" value="Glyco_hydro_b"/>
</dbReference>
<dbReference type="GO" id="GO:0016798">
    <property type="term" value="F:hydrolase activity, acting on glycosyl bonds"/>
    <property type="evidence" value="ECO:0007669"/>
    <property type="project" value="UniProtKB-KW"/>
</dbReference>
<comment type="similarity">
    <text evidence="1">Belongs to the glycosyl hydrolase 39 family.</text>
</comment>
<dbReference type="Pfam" id="PF01229">
    <property type="entry name" value="Glyco_hydro_39"/>
    <property type="match status" value="1"/>
</dbReference>
<dbReference type="InterPro" id="IPR049166">
    <property type="entry name" value="GH39_cat"/>
</dbReference>
<feature type="domain" description="Glycosyl hydrolases family 39 N-terminal catalytic" evidence="5">
    <location>
        <begin position="215"/>
        <end position="324"/>
    </location>
</feature>
<keyword evidence="3" id="KW-0326">Glycosidase</keyword>
<reference evidence="6" key="1">
    <citation type="submission" date="2024-07" db="EMBL/GenBank/DDBJ databases">
        <title>Complete genome sequence of Verrucomicrobiaceae bacterium NT6N.</title>
        <authorList>
            <person name="Huang C."/>
            <person name="Takami H."/>
            <person name="Hamasaki K."/>
        </authorList>
    </citation>
    <scope>NUCLEOTIDE SEQUENCE</scope>
    <source>
        <strain evidence="6">NT6N</strain>
    </source>
</reference>
<dbReference type="PANTHER" id="PTHR43576">
    <property type="entry name" value="ALPHA-L-ARABINOFURANOSIDASE C-RELATED"/>
    <property type="match status" value="1"/>
</dbReference>
<dbReference type="SUPFAM" id="SSF51445">
    <property type="entry name" value="(Trans)glycosidases"/>
    <property type="match status" value="1"/>
</dbReference>
<evidence type="ECO:0000313" key="6">
    <source>
        <dbReference type="EMBL" id="BDS05073.1"/>
    </source>
</evidence>